<dbReference type="InterPro" id="IPR051019">
    <property type="entry name" value="VLCFA-Steroid_DH"/>
</dbReference>
<dbReference type="PROSITE" id="PS00061">
    <property type="entry name" value="ADH_SHORT"/>
    <property type="match status" value="1"/>
</dbReference>
<dbReference type="AlphaFoldDB" id="A0A443SNT0"/>
<dbReference type="PIRSF" id="PIRSF000126">
    <property type="entry name" value="11-beta-HSD1"/>
    <property type="match status" value="1"/>
</dbReference>
<name>A0A443SNT0_9ACAR</name>
<protein>
    <submittedName>
        <fullName evidence="5">Hydroxysteroid dehydrogenase-like protein 3</fullName>
    </submittedName>
</protein>
<comment type="similarity">
    <text evidence="2 4">Belongs to the short-chain dehydrogenases/reductases (SDR) family.</text>
</comment>
<comment type="caution">
    <text evidence="5">The sequence shown here is derived from an EMBL/GenBank/DDBJ whole genome shotgun (WGS) entry which is preliminary data.</text>
</comment>
<gene>
    <name evidence="5" type="ORF">B4U80_06980</name>
</gene>
<proteinExistence type="inferred from homology"/>
<dbReference type="PRINTS" id="PR00080">
    <property type="entry name" value="SDRFAMILY"/>
</dbReference>
<dbReference type="PANTHER" id="PTHR43899">
    <property type="entry name" value="RH59310P"/>
    <property type="match status" value="1"/>
</dbReference>
<dbReference type="Pfam" id="PF00106">
    <property type="entry name" value="adh_short"/>
    <property type="match status" value="1"/>
</dbReference>
<evidence type="ECO:0000256" key="2">
    <source>
        <dbReference type="ARBA" id="ARBA00006484"/>
    </source>
</evidence>
<evidence type="ECO:0000256" key="1">
    <source>
        <dbReference type="ARBA" id="ARBA00004240"/>
    </source>
</evidence>
<dbReference type="PRINTS" id="PR00081">
    <property type="entry name" value="GDHRDH"/>
</dbReference>
<dbReference type="STRING" id="299467.A0A443SNT0"/>
<dbReference type="CDD" id="cd05356">
    <property type="entry name" value="17beta-HSD1_like_SDR_c"/>
    <property type="match status" value="1"/>
</dbReference>
<feature type="non-terminal residue" evidence="5">
    <location>
        <position position="1"/>
    </location>
</feature>
<comment type="subcellular location">
    <subcellularLocation>
        <location evidence="1">Endoplasmic reticulum</location>
    </subcellularLocation>
</comment>
<dbReference type="PANTHER" id="PTHR43899:SF13">
    <property type="entry name" value="RH59310P"/>
    <property type="match status" value="1"/>
</dbReference>
<dbReference type="EMBL" id="NCKV01001045">
    <property type="protein sequence ID" value="RWS29155.1"/>
    <property type="molecule type" value="Genomic_DNA"/>
</dbReference>
<evidence type="ECO:0000256" key="3">
    <source>
        <dbReference type="ARBA" id="ARBA00023002"/>
    </source>
</evidence>
<dbReference type="InterPro" id="IPR002347">
    <property type="entry name" value="SDR_fam"/>
</dbReference>
<evidence type="ECO:0000313" key="6">
    <source>
        <dbReference type="Proteomes" id="UP000288716"/>
    </source>
</evidence>
<sequence length="277" mass="30885">VFIWSRVRKRNLVKLYGEYVIITGATDGIGFALAKHFAERGHSLVIIGRNPVKLESVKQILQTFLLPERKIITVIANLSSLDSVTYQKIENSLQDIRGKIGILVNGAGVFLDKPDAYLNLREQQVLDNVKVNIAAPLMVTRAVLPYMVTNRRGIVVNIGSILTLKPTPLVNVYAASKKFLDYFSSALQYEYRRVNVDVQIISPGMVSTRMTQWSSMGKPSLTTPTAERFAISAIATIGLTSHTTGYWVHGLQSVLMAALPRSLYYWVNVKAMQKSKK</sequence>
<dbReference type="OrthoDB" id="5545019at2759"/>
<feature type="non-terminal residue" evidence="5">
    <location>
        <position position="277"/>
    </location>
</feature>
<dbReference type="Proteomes" id="UP000288716">
    <property type="component" value="Unassembled WGS sequence"/>
</dbReference>
<dbReference type="InterPro" id="IPR036291">
    <property type="entry name" value="NAD(P)-bd_dom_sf"/>
</dbReference>
<accession>A0A443SNT0</accession>
<dbReference type="GO" id="GO:0016491">
    <property type="term" value="F:oxidoreductase activity"/>
    <property type="evidence" value="ECO:0007669"/>
    <property type="project" value="UniProtKB-KW"/>
</dbReference>
<keyword evidence="6" id="KW-1185">Reference proteome</keyword>
<dbReference type="InterPro" id="IPR020904">
    <property type="entry name" value="Sc_DH/Rdtase_CS"/>
</dbReference>
<keyword evidence="3" id="KW-0560">Oxidoreductase</keyword>
<reference evidence="5 6" key="1">
    <citation type="journal article" date="2018" name="Gigascience">
        <title>Genomes of trombidid mites reveal novel predicted allergens and laterally-transferred genes associated with secondary metabolism.</title>
        <authorList>
            <person name="Dong X."/>
            <person name="Chaisiri K."/>
            <person name="Xia D."/>
            <person name="Armstrong S.D."/>
            <person name="Fang Y."/>
            <person name="Donnelly M.J."/>
            <person name="Kadowaki T."/>
            <person name="McGarry J.W."/>
            <person name="Darby A.C."/>
            <person name="Makepeace B.L."/>
        </authorList>
    </citation>
    <scope>NUCLEOTIDE SEQUENCE [LARGE SCALE GENOMIC DNA]</scope>
    <source>
        <strain evidence="5">UoL-UT</strain>
    </source>
</reference>
<dbReference type="Gene3D" id="3.40.50.720">
    <property type="entry name" value="NAD(P)-binding Rossmann-like Domain"/>
    <property type="match status" value="1"/>
</dbReference>
<dbReference type="VEuPathDB" id="VectorBase:LDEU002885"/>
<dbReference type="SUPFAM" id="SSF51735">
    <property type="entry name" value="NAD(P)-binding Rossmann-fold domains"/>
    <property type="match status" value="1"/>
</dbReference>
<dbReference type="GO" id="GO:0005783">
    <property type="term" value="C:endoplasmic reticulum"/>
    <property type="evidence" value="ECO:0007669"/>
    <property type="project" value="UniProtKB-SubCell"/>
</dbReference>
<evidence type="ECO:0000256" key="4">
    <source>
        <dbReference type="RuleBase" id="RU000363"/>
    </source>
</evidence>
<evidence type="ECO:0000313" key="5">
    <source>
        <dbReference type="EMBL" id="RWS29155.1"/>
    </source>
</evidence>
<organism evidence="5 6">
    <name type="scientific">Leptotrombidium deliense</name>
    <dbReference type="NCBI Taxonomy" id="299467"/>
    <lineage>
        <taxon>Eukaryota</taxon>
        <taxon>Metazoa</taxon>
        <taxon>Ecdysozoa</taxon>
        <taxon>Arthropoda</taxon>
        <taxon>Chelicerata</taxon>
        <taxon>Arachnida</taxon>
        <taxon>Acari</taxon>
        <taxon>Acariformes</taxon>
        <taxon>Trombidiformes</taxon>
        <taxon>Prostigmata</taxon>
        <taxon>Anystina</taxon>
        <taxon>Parasitengona</taxon>
        <taxon>Trombiculoidea</taxon>
        <taxon>Trombiculidae</taxon>
        <taxon>Leptotrombidium</taxon>
    </lineage>
</organism>